<protein>
    <submittedName>
        <fullName evidence="2">Uncharacterized protein</fullName>
    </submittedName>
</protein>
<evidence type="ECO:0000256" key="1">
    <source>
        <dbReference type="SAM" id="MobiDB-lite"/>
    </source>
</evidence>
<dbReference type="Proteomes" id="UP000485058">
    <property type="component" value="Unassembled WGS sequence"/>
</dbReference>
<accession>A0A699ZMZ1</accession>
<comment type="caution">
    <text evidence="2">The sequence shown here is derived from an EMBL/GenBank/DDBJ whole genome shotgun (WGS) entry which is preliminary data.</text>
</comment>
<reference evidence="2 3" key="1">
    <citation type="submission" date="2020-02" db="EMBL/GenBank/DDBJ databases">
        <title>Draft genome sequence of Haematococcus lacustris strain NIES-144.</title>
        <authorList>
            <person name="Morimoto D."/>
            <person name="Nakagawa S."/>
            <person name="Yoshida T."/>
            <person name="Sawayama S."/>
        </authorList>
    </citation>
    <scope>NUCLEOTIDE SEQUENCE [LARGE SCALE GENOMIC DNA]</scope>
    <source>
        <strain evidence="2 3">NIES-144</strain>
    </source>
</reference>
<proteinExistence type="predicted"/>
<name>A0A699ZMZ1_HAELA</name>
<evidence type="ECO:0000313" key="2">
    <source>
        <dbReference type="EMBL" id="GFH22530.1"/>
    </source>
</evidence>
<dbReference type="EMBL" id="BLLF01002059">
    <property type="protein sequence ID" value="GFH22530.1"/>
    <property type="molecule type" value="Genomic_DNA"/>
</dbReference>
<gene>
    <name evidence="2" type="ORF">HaLaN_20007</name>
</gene>
<dbReference type="AlphaFoldDB" id="A0A699ZMZ1"/>
<sequence length="180" mass="19325">MCIKTGQLVLIEMDPAPLLSPDSPLFAQALHHPTSPRTPDSLLREVINLAMMATHSDAVTEDVDSPAQAPGLDEETEAELEEFARVEDAFVEVTDEDDTYDTQSKRMGGGDDPVYVSSSGRANRRGPTSRAAADYEAGSFDDAGMGQTEFDGGVALGDGQDIDGRGQGAEDAEYQDNWRL</sequence>
<evidence type="ECO:0000313" key="3">
    <source>
        <dbReference type="Proteomes" id="UP000485058"/>
    </source>
</evidence>
<organism evidence="2 3">
    <name type="scientific">Haematococcus lacustris</name>
    <name type="common">Green alga</name>
    <name type="synonym">Haematococcus pluvialis</name>
    <dbReference type="NCBI Taxonomy" id="44745"/>
    <lineage>
        <taxon>Eukaryota</taxon>
        <taxon>Viridiplantae</taxon>
        <taxon>Chlorophyta</taxon>
        <taxon>core chlorophytes</taxon>
        <taxon>Chlorophyceae</taxon>
        <taxon>CS clade</taxon>
        <taxon>Chlamydomonadales</taxon>
        <taxon>Haematococcaceae</taxon>
        <taxon>Haematococcus</taxon>
    </lineage>
</organism>
<keyword evidence="3" id="KW-1185">Reference proteome</keyword>
<feature type="region of interest" description="Disordered" evidence="1">
    <location>
        <begin position="94"/>
        <end position="180"/>
    </location>
</feature>